<evidence type="ECO:0000256" key="1">
    <source>
        <dbReference type="SAM" id="SignalP"/>
    </source>
</evidence>
<sequence>MRPFHLLVSMLAAVALSACQFPGQDQPTVTKIVDGDTLDVDRDGETVRVRLLNIDTPERGECLYQEATDRLTELAPPGTRVHLEHDEERQDRYGRELAAVFAGDVFVNEQLATEGLARAVTYEPNHAYTSRMEAAQARAHSAHLGMHAVPTECLLPTDTARRAYELHAEDPQHRAFYRDVMRDAVNAAPNFTYKDQALEFIDGLD</sequence>
<dbReference type="InterPro" id="IPR002071">
    <property type="entry name" value="Thermonucl_AS"/>
</dbReference>
<feature type="domain" description="TNase-like" evidence="2">
    <location>
        <begin position="23"/>
        <end position="149"/>
    </location>
</feature>
<accession>A0A269PD46</accession>
<feature type="chain" id="PRO_5039450969" description="TNase-like domain-containing protein" evidence="1">
    <location>
        <begin position="21"/>
        <end position="205"/>
    </location>
</feature>
<dbReference type="GO" id="GO:0004518">
    <property type="term" value="F:nuclease activity"/>
    <property type="evidence" value="ECO:0007669"/>
    <property type="project" value="InterPro"/>
</dbReference>
<dbReference type="PROSITE" id="PS01284">
    <property type="entry name" value="TNASE_2"/>
    <property type="match status" value="1"/>
</dbReference>
<dbReference type="PROSITE" id="PS01123">
    <property type="entry name" value="TNASE_1"/>
    <property type="match status" value="1"/>
</dbReference>
<dbReference type="Proteomes" id="UP000215771">
    <property type="component" value="Unassembled WGS sequence"/>
</dbReference>
<dbReference type="RefSeq" id="WP_095277399.1">
    <property type="nucleotide sequence ID" value="NZ_CP047655.1"/>
</dbReference>
<protein>
    <recommendedName>
        <fullName evidence="2">TNase-like domain-containing protein</fullName>
    </recommendedName>
</protein>
<dbReference type="EMBL" id="NQMQ01000013">
    <property type="protein sequence ID" value="PAJ69658.1"/>
    <property type="molecule type" value="Genomic_DNA"/>
</dbReference>
<organism evidence="3 4">
    <name type="scientific">Corynebacterium hadale</name>
    <dbReference type="NCBI Taxonomy" id="2026255"/>
    <lineage>
        <taxon>Bacteria</taxon>
        <taxon>Bacillati</taxon>
        <taxon>Actinomycetota</taxon>
        <taxon>Actinomycetes</taxon>
        <taxon>Mycobacteriales</taxon>
        <taxon>Corynebacteriaceae</taxon>
        <taxon>Corynebacterium</taxon>
    </lineage>
</organism>
<dbReference type="Pfam" id="PF00565">
    <property type="entry name" value="SNase"/>
    <property type="match status" value="1"/>
</dbReference>
<evidence type="ECO:0000313" key="4">
    <source>
        <dbReference type="Proteomes" id="UP000215771"/>
    </source>
</evidence>
<evidence type="ECO:0000313" key="3">
    <source>
        <dbReference type="EMBL" id="PAJ69658.1"/>
    </source>
</evidence>
<proteinExistence type="predicted"/>
<dbReference type="Gene3D" id="2.40.50.90">
    <property type="match status" value="1"/>
</dbReference>
<dbReference type="InterPro" id="IPR035437">
    <property type="entry name" value="SNase_OB-fold_sf"/>
</dbReference>
<dbReference type="GO" id="GO:0003676">
    <property type="term" value="F:nucleic acid binding"/>
    <property type="evidence" value="ECO:0007669"/>
    <property type="project" value="InterPro"/>
</dbReference>
<dbReference type="SMART" id="SM00318">
    <property type="entry name" value="SNc"/>
    <property type="match status" value="1"/>
</dbReference>
<keyword evidence="1" id="KW-0732">Signal</keyword>
<dbReference type="InterPro" id="IPR016071">
    <property type="entry name" value="Staphylococal_nuclease_OB-fold"/>
</dbReference>
<dbReference type="AlphaFoldDB" id="A0A269PD46"/>
<gene>
    <name evidence="3" type="ORF">CIG21_07020</name>
</gene>
<dbReference type="SUPFAM" id="SSF50199">
    <property type="entry name" value="Staphylococcal nuclease"/>
    <property type="match status" value="1"/>
</dbReference>
<comment type="caution">
    <text evidence="3">The sequence shown here is derived from an EMBL/GenBank/DDBJ whole genome shotgun (WGS) entry which is preliminary data.</text>
</comment>
<reference evidence="3 4" key="1">
    <citation type="submission" date="2017-08" db="EMBL/GenBank/DDBJ databases">
        <authorList>
            <person name="de Groot N.N."/>
        </authorList>
    </citation>
    <scope>NUCLEOTIDE SEQUENCE [LARGE SCALE GENOMIC DNA]</scope>
    <source>
        <strain evidence="3 4">NBT06-6</strain>
    </source>
</reference>
<dbReference type="PROSITE" id="PS50830">
    <property type="entry name" value="TNASE_3"/>
    <property type="match status" value="1"/>
</dbReference>
<feature type="signal peptide" evidence="1">
    <location>
        <begin position="1"/>
        <end position="20"/>
    </location>
</feature>
<dbReference type="PROSITE" id="PS51257">
    <property type="entry name" value="PROKAR_LIPOPROTEIN"/>
    <property type="match status" value="1"/>
</dbReference>
<name>A0A269PD46_9CORY</name>
<evidence type="ECO:0000259" key="2">
    <source>
        <dbReference type="PROSITE" id="PS50830"/>
    </source>
</evidence>